<keyword evidence="6" id="KW-0411">Iron-sulfur</keyword>
<dbReference type="RefSeq" id="WP_015733778.1">
    <property type="nucleotide sequence ID" value="NC_013407.1"/>
</dbReference>
<dbReference type="KEGG" id="mvu:Metvu_1708"/>
<dbReference type="InterPro" id="IPR040084">
    <property type="entry name" value="GTPase_Obg"/>
</dbReference>
<dbReference type="OrthoDB" id="17974at2157"/>
<organism evidence="8 9">
    <name type="scientific">Methanocaldococcus vulcanius (strain ATCC 700851 / DSM 12094 / M7)</name>
    <name type="common">Methanococcus vulcanius</name>
    <dbReference type="NCBI Taxonomy" id="579137"/>
    <lineage>
        <taxon>Archaea</taxon>
        <taxon>Methanobacteriati</taxon>
        <taxon>Methanobacteriota</taxon>
        <taxon>Methanomada group</taxon>
        <taxon>Methanococci</taxon>
        <taxon>Methanococcales</taxon>
        <taxon>Methanocaldococcaceae</taxon>
        <taxon>Methanocaldococcus</taxon>
    </lineage>
</organism>
<dbReference type="InterPro" id="IPR058240">
    <property type="entry name" value="rSAM_sf"/>
</dbReference>
<evidence type="ECO:0000256" key="3">
    <source>
        <dbReference type="ARBA" id="ARBA00022691"/>
    </source>
</evidence>
<comment type="cofactor">
    <cofactor evidence="1">
        <name>[4Fe-4S] cluster</name>
        <dbReference type="ChEBI" id="CHEBI:49883"/>
    </cofactor>
</comment>
<dbReference type="GO" id="GO:0046872">
    <property type="term" value="F:metal ion binding"/>
    <property type="evidence" value="ECO:0007669"/>
    <property type="project" value="UniProtKB-KW"/>
</dbReference>
<keyword evidence="4" id="KW-0479">Metal-binding</keyword>
<sequence>MTIAFGPVPSRRLGKSLGINNIPCKFCSYDCIYCQVGKTINKTTERRNFYNPYDIFSSVKEKINKIISENGKNSFDYLTFVADGEPTLDINITKEVELLREFDIPIAIISNSSLIWREDVKNDLLNFDLVSLKIDSTDCSLWKRINRPHEKLSLETILNGILEFRDDYRGKLITETMIVDIQYPEEAIEKTAEFLKEVNPDKCYINTPIRPPSEKITPPKKEILLKIIDVFSKIIGKEKVIPLRAFEGSEFILSTTNIEEEILAITSVHPIREKVIKELLTKKNITYETIEKMVKEGKLIKLNHCGETFYMKNIKSRKQF</sequence>
<dbReference type="eggNOG" id="arCOG00953">
    <property type="taxonomic scope" value="Archaea"/>
</dbReference>
<dbReference type="PANTHER" id="PTHR43787:SF11">
    <property type="entry name" value="UPF0026 PROTEIN SLR1464"/>
    <property type="match status" value="1"/>
</dbReference>
<dbReference type="SFLD" id="SFLDG01083">
    <property type="entry name" value="Uncharacterised_Radical_SAM_Su"/>
    <property type="match status" value="1"/>
</dbReference>
<evidence type="ECO:0000313" key="9">
    <source>
        <dbReference type="Proteomes" id="UP000002063"/>
    </source>
</evidence>
<evidence type="ECO:0000256" key="5">
    <source>
        <dbReference type="ARBA" id="ARBA00023004"/>
    </source>
</evidence>
<dbReference type="GO" id="GO:0003824">
    <property type="term" value="F:catalytic activity"/>
    <property type="evidence" value="ECO:0007669"/>
    <property type="project" value="InterPro"/>
</dbReference>
<dbReference type="AlphaFoldDB" id="C9RE31"/>
<dbReference type="InterPro" id="IPR007197">
    <property type="entry name" value="rSAM"/>
</dbReference>
<dbReference type="HOGENOM" id="CLU_058377_0_0_2"/>
<keyword evidence="2" id="KW-0004">4Fe-4S</keyword>
<dbReference type="GO" id="GO:0051539">
    <property type="term" value="F:4 iron, 4 sulfur cluster binding"/>
    <property type="evidence" value="ECO:0007669"/>
    <property type="project" value="UniProtKB-KW"/>
</dbReference>
<reference evidence="8" key="1">
    <citation type="submission" date="2009-10" db="EMBL/GenBank/DDBJ databases">
        <title>Complete sequence of chromosome of Methanocaldococcus vulcanius M7.</title>
        <authorList>
            <consortium name="US DOE Joint Genome Institute"/>
            <person name="Lucas S."/>
            <person name="Copeland A."/>
            <person name="Lapidus A."/>
            <person name="Glavina del Rio T."/>
            <person name="Dalin E."/>
            <person name="Tice H."/>
            <person name="Bruce D."/>
            <person name="Goodwin L."/>
            <person name="Pitluck S."/>
            <person name="Lcollab F.I."/>
            <person name="Brettin T."/>
            <person name="Detter J.C."/>
            <person name="Han C."/>
            <person name="Tapia R."/>
            <person name="Kuske C.R."/>
            <person name="Schmutz J."/>
            <person name="Larimer F."/>
            <person name="Land M."/>
            <person name="Hauser L."/>
            <person name="Kyrpides N."/>
            <person name="Ovchinikova G."/>
            <person name="Sieprawska-Lupa M."/>
            <person name="Whitman W.B."/>
            <person name="Woyke T."/>
        </authorList>
    </citation>
    <scope>NUCLEOTIDE SEQUENCE [LARGE SCALE GENOMIC DNA]</scope>
    <source>
        <strain evidence="8">M7</strain>
    </source>
</reference>
<dbReference type="PANTHER" id="PTHR43787">
    <property type="entry name" value="FEMO COFACTOR BIOSYNTHESIS PROTEIN NIFB-RELATED"/>
    <property type="match status" value="1"/>
</dbReference>
<accession>C9RE31</accession>
<evidence type="ECO:0000256" key="4">
    <source>
        <dbReference type="ARBA" id="ARBA00022723"/>
    </source>
</evidence>
<gene>
    <name evidence="8" type="ordered locus">Metvu_1708</name>
</gene>
<dbReference type="Proteomes" id="UP000002063">
    <property type="component" value="Chromosome"/>
</dbReference>
<dbReference type="STRING" id="579137.Metvu_1708"/>
<dbReference type="InterPro" id="IPR006638">
    <property type="entry name" value="Elp3/MiaA/NifB-like_rSAM"/>
</dbReference>
<dbReference type="SMART" id="SM00729">
    <property type="entry name" value="Elp3"/>
    <property type="match status" value="1"/>
</dbReference>
<dbReference type="EMBL" id="CP001787">
    <property type="protein sequence ID" value="ACX73560.1"/>
    <property type="molecule type" value="Genomic_DNA"/>
</dbReference>
<dbReference type="InterPro" id="IPR013785">
    <property type="entry name" value="Aldolase_TIM"/>
</dbReference>
<protein>
    <submittedName>
        <fullName evidence="8">Radical SAM domain protein</fullName>
    </submittedName>
</protein>
<dbReference type="SUPFAM" id="SSF102114">
    <property type="entry name" value="Radical SAM enzymes"/>
    <property type="match status" value="1"/>
</dbReference>
<dbReference type="Gene3D" id="3.20.20.70">
    <property type="entry name" value="Aldolase class I"/>
    <property type="match status" value="1"/>
</dbReference>
<feature type="domain" description="Radical SAM core" evidence="7">
    <location>
        <begin position="9"/>
        <end position="244"/>
    </location>
</feature>
<proteinExistence type="predicted"/>
<dbReference type="Pfam" id="PF04055">
    <property type="entry name" value="Radical_SAM"/>
    <property type="match status" value="1"/>
</dbReference>
<evidence type="ECO:0000313" key="8">
    <source>
        <dbReference type="EMBL" id="ACX73560.1"/>
    </source>
</evidence>
<evidence type="ECO:0000256" key="6">
    <source>
        <dbReference type="ARBA" id="ARBA00023014"/>
    </source>
</evidence>
<evidence type="ECO:0000259" key="7">
    <source>
        <dbReference type="PROSITE" id="PS51918"/>
    </source>
</evidence>
<keyword evidence="9" id="KW-1185">Reference proteome</keyword>
<evidence type="ECO:0000256" key="2">
    <source>
        <dbReference type="ARBA" id="ARBA00022485"/>
    </source>
</evidence>
<keyword evidence="3" id="KW-0949">S-adenosyl-L-methionine</keyword>
<dbReference type="GeneID" id="8514069"/>
<dbReference type="SFLD" id="SFLDS00029">
    <property type="entry name" value="Radical_SAM"/>
    <property type="match status" value="1"/>
</dbReference>
<dbReference type="PROSITE" id="PS51918">
    <property type="entry name" value="RADICAL_SAM"/>
    <property type="match status" value="1"/>
</dbReference>
<name>C9RE31_METVM</name>
<keyword evidence="5" id="KW-0408">Iron</keyword>
<evidence type="ECO:0000256" key="1">
    <source>
        <dbReference type="ARBA" id="ARBA00001966"/>
    </source>
</evidence>